<name>A0AA97KZI4_EUBMA</name>
<evidence type="ECO:0000256" key="1">
    <source>
        <dbReference type="ARBA" id="ARBA00004556"/>
    </source>
</evidence>
<dbReference type="Proteomes" id="UP001190640">
    <property type="component" value="Chromosome 5"/>
</dbReference>
<comment type="function">
    <text evidence="7">May modulate processing of the amyloid-beta precursor protein (APP) and hence formation of APP-beta. May enhance the activity of HIF1A in macrophages by inhibiting the activity of HIF1AN.</text>
</comment>
<dbReference type="Gene3D" id="2.30.42.10">
    <property type="match status" value="2"/>
</dbReference>
<dbReference type="InterPro" id="IPR011993">
    <property type="entry name" value="PH-like_dom_sf"/>
</dbReference>
<keyword evidence="4" id="KW-0597">Phosphoprotein</keyword>
<dbReference type="GO" id="GO:0005886">
    <property type="term" value="C:plasma membrane"/>
    <property type="evidence" value="ECO:0007669"/>
    <property type="project" value="TreeGrafter"/>
</dbReference>
<feature type="compositionally biased region" description="Polar residues" evidence="12">
    <location>
        <begin position="339"/>
        <end position="351"/>
    </location>
</feature>
<dbReference type="Pfam" id="PF00595">
    <property type="entry name" value="PDZ"/>
    <property type="match status" value="2"/>
</dbReference>
<dbReference type="InterPro" id="IPR006020">
    <property type="entry name" value="PTB/PI_dom"/>
</dbReference>
<sequence>MDIQTEAVSMPEGPAEPIEAPPMDLEENITGVEGAPPHDLREDDRAILPQPGSLQFVLLSSNMESRPRDAGLADTRKDPDNPEGSIWFPDPPSSNPQGATEDGVRNVVGEGAADTVALEGSTSWTRNTGKDSEAGSRPQAPPNADQLMDLEEGGEEDCPEANQIQGLLAQIQRLGPNFHDSSPNSEDSEEGQAFEEERGPLLNPVVETECRGLVGECAPCPLHLAMKHSLGAASHRILQSAREWRGQGSHGLLSVEADGEDLLSLLRYEGGVPAEQNDQMPLAHSNVVAGTSCQAAQETPAWPDGPLDATFHNSDQLRRKAPRRWLVSGVTGQEDPNAVDSSAGASKQESSPEPEWRAVAEGFSHGGEPFPPVDVAKKADLSSFPAYKEVPGPCEPEDLLDGVIFGAKYLGSTQLISERTPPTSIRMAQAQEAVDRIKAPEGESQPMTEVDLFVSTQRIKVLTADSQEAMMDHPLHTISFIADIGNIVVLMARRKLPRQSDASTKKQLYKMICHVFHSADAQLIAQAIGQAFNVAYQHFLCASGIDPNQLGPRQDDDNDNALAKGEDLYNGDLAHFSKQENCKEVFIHKQKGEILGIVIVESGWGSILPTVVIANLMHGGSAETSGSLSIGDRIMSINGTSLVGLPLGTCQNIIRDLKNQTEVTLKVVHCPPVTTAIVRRPDTKYPLGFCVENGIICSLMRGGIAERGGIRVGHRIIEINGQSVVAMAHEKIIQILTQAVSEVHIKTMPASTYRLLTGQEQPVFL</sequence>
<evidence type="ECO:0000256" key="12">
    <source>
        <dbReference type="SAM" id="MobiDB-lite"/>
    </source>
</evidence>
<dbReference type="Pfam" id="PF00640">
    <property type="entry name" value="PID"/>
    <property type="match status" value="1"/>
</dbReference>
<evidence type="ECO:0000256" key="6">
    <source>
        <dbReference type="ARBA" id="ARBA00022990"/>
    </source>
</evidence>
<dbReference type="GeneID" id="129330689"/>
<dbReference type="InterPro" id="IPR036034">
    <property type="entry name" value="PDZ_sf"/>
</dbReference>
<dbReference type="PANTHER" id="PTHR12345">
    <property type="entry name" value="SYNTENIN RELATED"/>
    <property type="match status" value="1"/>
</dbReference>
<comment type="subcellular location">
    <subcellularLocation>
        <location evidence="1">Cytoplasm</location>
        <location evidence="1">Perinuclear region</location>
    </subcellularLocation>
</comment>
<dbReference type="InterPro" id="IPR001478">
    <property type="entry name" value="PDZ"/>
</dbReference>
<keyword evidence="15" id="KW-1185">Reference proteome</keyword>
<keyword evidence="2" id="KW-0813">Transport</keyword>
<dbReference type="Gene3D" id="2.30.29.30">
    <property type="entry name" value="Pleckstrin-homology domain (PH domain)/Phosphotyrosine-binding domain (PTB)"/>
    <property type="match status" value="1"/>
</dbReference>
<dbReference type="PROSITE" id="PS01179">
    <property type="entry name" value="PID"/>
    <property type="match status" value="1"/>
</dbReference>
<dbReference type="CTD" id="9546"/>
<feature type="domain" description="PID" evidence="13">
    <location>
        <begin position="401"/>
        <end position="540"/>
    </location>
</feature>
<keyword evidence="3" id="KW-0963">Cytoplasm</keyword>
<evidence type="ECO:0000256" key="7">
    <source>
        <dbReference type="ARBA" id="ARBA00058713"/>
    </source>
</evidence>
<dbReference type="RefSeq" id="XP_054836810.1">
    <property type="nucleotide sequence ID" value="XM_054980835.1"/>
</dbReference>
<dbReference type="CDD" id="cd06793">
    <property type="entry name" value="PDZ2_APBA1_3-like"/>
    <property type="match status" value="1"/>
</dbReference>
<dbReference type="FunFam" id="2.30.42.10:FF:000017">
    <property type="entry name" value="Amyloid beta A4 protein-binding family A member 1"/>
    <property type="match status" value="1"/>
</dbReference>
<evidence type="ECO:0000259" key="14">
    <source>
        <dbReference type="PROSITE" id="PS50106"/>
    </source>
</evidence>
<feature type="compositionally biased region" description="Basic and acidic residues" evidence="12">
    <location>
        <begin position="65"/>
        <end position="80"/>
    </location>
</feature>
<proteinExistence type="predicted"/>
<evidence type="ECO:0000256" key="5">
    <source>
        <dbReference type="ARBA" id="ARBA00022737"/>
    </source>
</evidence>
<dbReference type="PROSITE" id="PS50106">
    <property type="entry name" value="PDZ"/>
    <property type="match status" value="2"/>
</dbReference>
<dbReference type="FunFam" id="2.30.29.30:FF:000222">
    <property type="entry name" value="amyloid beta A4 precursor protein-binding family A member 3"/>
    <property type="match status" value="1"/>
</dbReference>
<dbReference type="InterPro" id="IPR051230">
    <property type="entry name" value="APP-Binding"/>
</dbReference>
<evidence type="ECO:0000256" key="2">
    <source>
        <dbReference type="ARBA" id="ARBA00022448"/>
    </source>
</evidence>
<dbReference type="GO" id="GO:0007268">
    <property type="term" value="P:chemical synaptic transmission"/>
    <property type="evidence" value="ECO:0007669"/>
    <property type="project" value="TreeGrafter"/>
</dbReference>
<evidence type="ECO:0000256" key="8">
    <source>
        <dbReference type="ARBA" id="ARBA00067675"/>
    </source>
</evidence>
<feature type="region of interest" description="Disordered" evidence="12">
    <location>
        <begin position="1"/>
        <end position="22"/>
    </location>
</feature>
<feature type="domain" description="PDZ" evidence="14">
    <location>
        <begin position="584"/>
        <end position="669"/>
    </location>
</feature>
<dbReference type="PANTHER" id="PTHR12345:SF9">
    <property type="entry name" value="AMYLOID-BETA A4 PRECURSOR PROTEIN-BINDING FAMILY A MEMBER 3"/>
    <property type="match status" value="1"/>
</dbReference>
<dbReference type="SUPFAM" id="SSF50729">
    <property type="entry name" value="PH domain-like"/>
    <property type="match status" value="1"/>
</dbReference>
<dbReference type="FunFam" id="2.30.42.10:FF:000007">
    <property type="entry name" value="Amyloid beta A4 protein-binding family A member"/>
    <property type="match status" value="1"/>
</dbReference>
<accession>A0AA97KZI4</accession>
<dbReference type="KEGG" id="emc:129330689"/>
<evidence type="ECO:0000313" key="16">
    <source>
        <dbReference type="RefSeq" id="XP_054836810.1"/>
    </source>
</evidence>
<dbReference type="GO" id="GO:0001540">
    <property type="term" value="F:amyloid-beta binding"/>
    <property type="evidence" value="ECO:0007669"/>
    <property type="project" value="TreeGrafter"/>
</dbReference>
<dbReference type="SUPFAM" id="SSF50156">
    <property type="entry name" value="PDZ domain-like"/>
    <property type="match status" value="2"/>
</dbReference>
<feature type="region of interest" description="Disordered" evidence="12">
    <location>
        <begin position="59"/>
        <end position="159"/>
    </location>
</feature>
<dbReference type="GO" id="GO:0048471">
    <property type="term" value="C:perinuclear region of cytoplasm"/>
    <property type="evidence" value="ECO:0007669"/>
    <property type="project" value="UniProtKB-SubCell"/>
</dbReference>
<reference evidence="16" key="1">
    <citation type="submission" date="2025-08" db="UniProtKB">
        <authorList>
            <consortium name="RefSeq"/>
        </authorList>
    </citation>
    <scope>IDENTIFICATION</scope>
    <source>
        <tissue evidence="16">Blood</tissue>
    </source>
</reference>
<dbReference type="CDD" id="cd01208">
    <property type="entry name" value="PTB_X11"/>
    <property type="match status" value="1"/>
</dbReference>
<feature type="domain" description="PDZ" evidence="14">
    <location>
        <begin position="674"/>
        <end position="751"/>
    </location>
</feature>
<organism evidence="15 16">
    <name type="scientific">Eublepharis macularius</name>
    <name type="common">Leopard gecko</name>
    <name type="synonym">Cyrtodactylus macularius</name>
    <dbReference type="NCBI Taxonomy" id="481883"/>
    <lineage>
        <taxon>Eukaryota</taxon>
        <taxon>Metazoa</taxon>
        <taxon>Chordata</taxon>
        <taxon>Craniata</taxon>
        <taxon>Vertebrata</taxon>
        <taxon>Euteleostomi</taxon>
        <taxon>Lepidosauria</taxon>
        <taxon>Squamata</taxon>
        <taxon>Bifurcata</taxon>
        <taxon>Gekkota</taxon>
        <taxon>Eublepharidae</taxon>
        <taxon>Eublepharinae</taxon>
        <taxon>Eublepharis</taxon>
    </lineage>
</organism>
<feature type="region of interest" description="Disordered" evidence="12">
    <location>
        <begin position="329"/>
        <end position="355"/>
    </location>
</feature>
<evidence type="ECO:0000256" key="3">
    <source>
        <dbReference type="ARBA" id="ARBA00022490"/>
    </source>
</evidence>
<evidence type="ECO:0000256" key="10">
    <source>
        <dbReference type="ARBA" id="ARBA00078850"/>
    </source>
</evidence>
<feature type="region of interest" description="Disordered" evidence="12">
    <location>
        <begin position="175"/>
        <end position="200"/>
    </location>
</feature>
<evidence type="ECO:0000256" key="11">
    <source>
        <dbReference type="ARBA" id="ARBA00083043"/>
    </source>
</evidence>
<protein>
    <recommendedName>
        <fullName evidence="8">Amyloid-beta A4 precursor protein-binding family A member 3</fullName>
    </recommendedName>
    <alternativeName>
        <fullName evidence="10">Adapter protein X11gamma</fullName>
    </alternativeName>
    <alternativeName>
        <fullName evidence="9">Neuron-specific X11L2 protein</fullName>
    </alternativeName>
    <alternativeName>
        <fullName evidence="11">Neuronal Munc18-1-interacting protein 3</fullName>
    </alternativeName>
</protein>
<feature type="compositionally biased region" description="Low complexity" evidence="12">
    <location>
        <begin position="11"/>
        <end position="22"/>
    </location>
</feature>
<dbReference type="AlphaFoldDB" id="A0AA97KZI4"/>
<evidence type="ECO:0000313" key="15">
    <source>
        <dbReference type="Proteomes" id="UP001190640"/>
    </source>
</evidence>
<evidence type="ECO:0000259" key="13">
    <source>
        <dbReference type="PROSITE" id="PS01179"/>
    </source>
</evidence>
<dbReference type="SMART" id="SM00462">
    <property type="entry name" value="PTB"/>
    <property type="match status" value="1"/>
</dbReference>
<keyword evidence="6" id="KW-0007">Acetylation</keyword>
<dbReference type="SMART" id="SM00228">
    <property type="entry name" value="PDZ"/>
    <property type="match status" value="2"/>
</dbReference>
<feature type="compositionally biased region" description="Acidic residues" evidence="12">
    <location>
        <begin position="148"/>
        <end position="159"/>
    </location>
</feature>
<gene>
    <name evidence="16" type="primary">APBA3</name>
</gene>
<feature type="region of interest" description="Disordered" evidence="12">
    <location>
        <begin position="295"/>
        <end position="316"/>
    </location>
</feature>
<keyword evidence="5" id="KW-0677">Repeat</keyword>
<dbReference type="GO" id="GO:0043197">
    <property type="term" value="C:dendritic spine"/>
    <property type="evidence" value="ECO:0007669"/>
    <property type="project" value="TreeGrafter"/>
</dbReference>
<evidence type="ECO:0000256" key="9">
    <source>
        <dbReference type="ARBA" id="ARBA00077607"/>
    </source>
</evidence>
<dbReference type="CDD" id="cd06720">
    <property type="entry name" value="PDZ1_APBA1_3-like"/>
    <property type="match status" value="1"/>
</dbReference>
<evidence type="ECO:0000256" key="4">
    <source>
        <dbReference type="ARBA" id="ARBA00022553"/>
    </source>
</evidence>